<reference evidence="2 3" key="1">
    <citation type="submission" date="2015-09" db="EMBL/GenBank/DDBJ databases">
        <title>Host preference determinants of Valsa canker pathogens revealed by comparative genomics.</title>
        <authorList>
            <person name="Yin Z."/>
            <person name="Huang L."/>
        </authorList>
    </citation>
    <scope>NUCLEOTIDE SEQUENCE [LARGE SCALE GENOMIC DNA]</scope>
    <source>
        <strain evidence="2 3">03-1</strain>
    </source>
</reference>
<protein>
    <submittedName>
        <fullName evidence="2">Uncharacterized protein</fullName>
    </submittedName>
</protein>
<gene>
    <name evidence="2" type="ORF">VMCG_07458</name>
</gene>
<dbReference type="EMBL" id="LKEA01000030">
    <property type="protein sequence ID" value="ROV97101.1"/>
    <property type="molecule type" value="Genomic_DNA"/>
</dbReference>
<dbReference type="AlphaFoldDB" id="A0A423W1N8"/>
<feature type="region of interest" description="Disordered" evidence="1">
    <location>
        <begin position="250"/>
        <end position="276"/>
    </location>
</feature>
<keyword evidence="3" id="KW-1185">Reference proteome</keyword>
<feature type="compositionally biased region" description="Polar residues" evidence="1">
    <location>
        <begin position="250"/>
        <end position="260"/>
    </location>
</feature>
<organism evidence="2 3">
    <name type="scientific">Cytospora schulzeri</name>
    <dbReference type="NCBI Taxonomy" id="448051"/>
    <lineage>
        <taxon>Eukaryota</taxon>
        <taxon>Fungi</taxon>
        <taxon>Dikarya</taxon>
        <taxon>Ascomycota</taxon>
        <taxon>Pezizomycotina</taxon>
        <taxon>Sordariomycetes</taxon>
        <taxon>Sordariomycetidae</taxon>
        <taxon>Diaporthales</taxon>
        <taxon>Cytosporaceae</taxon>
        <taxon>Cytospora</taxon>
    </lineage>
</organism>
<evidence type="ECO:0000313" key="2">
    <source>
        <dbReference type="EMBL" id="ROV97101.1"/>
    </source>
</evidence>
<evidence type="ECO:0000313" key="3">
    <source>
        <dbReference type="Proteomes" id="UP000283895"/>
    </source>
</evidence>
<feature type="compositionally biased region" description="Basic and acidic residues" evidence="1">
    <location>
        <begin position="261"/>
        <end position="276"/>
    </location>
</feature>
<dbReference type="Proteomes" id="UP000283895">
    <property type="component" value="Unassembled WGS sequence"/>
</dbReference>
<accession>A0A423W1N8</accession>
<dbReference type="OrthoDB" id="2418081at2759"/>
<dbReference type="InterPro" id="IPR029058">
    <property type="entry name" value="AB_hydrolase_fold"/>
</dbReference>
<feature type="region of interest" description="Disordered" evidence="1">
    <location>
        <begin position="315"/>
        <end position="351"/>
    </location>
</feature>
<evidence type="ECO:0000256" key="1">
    <source>
        <dbReference type="SAM" id="MobiDB-lite"/>
    </source>
</evidence>
<feature type="compositionally biased region" description="Basic and acidic residues" evidence="1">
    <location>
        <begin position="315"/>
        <end position="332"/>
    </location>
</feature>
<name>A0A423W1N8_9PEZI</name>
<dbReference type="Gene3D" id="3.40.50.1820">
    <property type="entry name" value="alpha/beta hydrolase"/>
    <property type="match status" value="1"/>
</dbReference>
<sequence>MSLRQKLTKPLIVEPAQADDHTHTVIFLHIFPAETTEEELGSKILSHKLTKNHKTLQEQFSTVRWVFPHPKAHARHWSNLSAEDKAELGLNLGGLPYITQIIIQESKLVGGLDKIILGGQGVTAEAAHEAMASFPEPKDAQRVSPETLAGFMQEYFHPSWTEMSQLKLAGFVGMHAQGGAVTRDAKNFGIASKLPGGKTVNTAVVTNTPHRFIHGGYKVQTITWDGKRIDDFARFLVEIGVYRTKETISINNNDSGNEQLTPKDRSGSQKADAKEQLNDVQKHALLVMKEKKATEQTRNIILQRIEADKVERKIRQERQRQARRAVEEKQEGEPQSSPMLPENISARKDFL</sequence>
<proteinExistence type="predicted"/>
<comment type="caution">
    <text evidence="2">The sequence shown here is derived from an EMBL/GenBank/DDBJ whole genome shotgun (WGS) entry which is preliminary data.</text>
</comment>